<dbReference type="EMBL" id="JACBAE010001168">
    <property type="protein sequence ID" value="KAF7171749.1"/>
    <property type="molecule type" value="Genomic_DNA"/>
</dbReference>
<keyword evidence="2" id="KW-1133">Transmembrane helix</keyword>
<dbReference type="SUPFAM" id="SSF48264">
    <property type="entry name" value="Cytochrome P450"/>
    <property type="match status" value="1"/>
</dbReference>
<protein>
    <recommendedName>
        <fullName evidence="3">Thioester reductase (TE) domain-containing protein</fullName>
    </recommendedName>
</protein>
<accession>A0A8H6V1B8</accession>
<evidence type="ECO:0000313" key="4">
    <source>
        <dbReference type="EMBL" id="KAF7171749.1"/>
    </source>
</evidence>
<dbReference type="Gene3D" id="3.40.50.720">
    <property type="entry name" value="NAD(P)-binding Rossmann-like Domain"/>
    <property type="match status" value="1"/>
</dbReference>
<dbReference type="OrthoDB" id="329835at2759"/>
<gene>
    <name evidence="4" type="ORF">CNMCM5623_004041</name>
</gene>
<name>A0A8H6V1B8_9EURO</name>
<dbReference type="GO" id="GO:0020037">
    <property type="term" value="F:heme binding"/>
    <property type="evidence" value="ECO:0007669"/>
    <property type="project" value="InterPro"/>
</dbReference>
<evidence type="ECO:0000259" key="3">
    <source>
        <dbReference type="Pfam" id="PF07993"/>
    </source>
</evidence>
<dbReference type="Proteomes" id="UP000654922">
    <property type="component" value="Unassembled WGS sequence"/>
</dbReference>
<dbReference type="GO" id="GO:0005506">
    <property type="term" value="F:iron ion binding"/>
    <property type="evidence" value="ECO:0007669"/>
    <property type="project" value="InterPro"/>
</dbReference>
<comment type="similarity">
    <text evidence="1">Belongs to the cytochrome P450 family.</text>
</comment>
<dbReference type="InterPro" id="IPR036291">
    <property type="entry name" value="NAD(P)-bd_dom_sf"/>
</dbReference>
<comment type="caution">
    <text evidence="4">The sequence shown here is derived from an EMBL/GenBank/DDBJ whole genome shotgun (WGS) entry which is preliminary data.</text>
</comment>
<dbReference type="AlphaFoldDB" id="A0A8H6V1B8"/>
<sequence length="415" mass="46030">MLDKFVNDVNHAEAPMWLRFLLEKSLLLIFISFVGVYAITRALVTFYRLYLHPLAAFKGPRAAAISRNWLYKVLTSPSLPETVFDKLHTEYGAKAVRIGPNELHLSDVSLYKTIYNQTTPYLKEHGFYDGFLTPHTIFAETDPQLHKDRRKMLNPISTASQCQQTRDTSCHRREVAFLQSNVDQIIHAGAQGHCLHNYSSVRHANYLSTQFLATMALPRRVPLHFISSARVILQSGSCTAPAVSMAAHPPPSDGSQGFTASKWASECFLENVVRETGLPVVIHRPCSVIGTRAPHGDAMNSVIRYSILSRTVPAVPNAEGFFDFKDVVAVAAEIARGPVAEESICFCHYSSGVRVPFSQLAQRMESIHGGKFEKVSMSDWLRSAVKLGIEDLIVSYLEANVAGGANLTFPYLGMS</sequence>
<keyword evidence="2" id="KW-0472">Membrane</keyword>
<evidence type="ECO:0000313" key="5">
    <source>
        <dbReference type="Proteomes" id="UP000654922"/>
    </source>
</evidence>
<proteinExistence type="inferred from homology"/>
<dbReference type="InterPro" id="IPR036396">
    <property type="entry name" value="Cyt_P450_sf"/>
</dbReference>
<dbReference type="InterPro" id="IPR013120">
    <property type="entry name" value="FAR_NAD-bd"/>
</dbReference>
<dbReference type="InterPro" id="IPR050121">
    <property type="entry name" value="Cytochrome_P450_monoxygenase"/>
</dbReference>
<dbReference type="GO" id="GO:0004497">
    <property type="term" value="F:monooxygenase activity"/>
    <property type="evidence" value="ECO:0007669"/>
    <property type="project" value="InterPro"/>
</dbReference>
<dbReference type="PANTHER" id="PTHR24305:SF166">
    <property type="entry name" value="CYTOCHROME P450 12A4, MITOCHONDRIAL-RELATED"/>
    <property type="match status" value="1"/>
</dbReference>
<dbReference type="PANTHER" id="PTHR24305">
    <property type="entry name" value="CYTOCHROME P450"/>
    <property type="match status" value="1"/>
</dbReference>
<dbReference type="Pfam" id="PF07993">
    <property type="entry name" value="NAD_binding_4"/>
    <property type="match status" value="1"/>
</dbReference>
<evidence type="ECO:0000256" key="1">
    <source>
        <dbReference type="ARBA" id="ARBA00010617"/>
    </source>
</evidence>
<dbReference type="SUPFAM" id="SSF51735">
    <property type="entry name" value="NAD(P)-binding Rossmann-fold domains"/>
    <property type="match status" value="1"/>
</dbReference>
<evidence type="ECO:0000256" key="2">
    <source>
        <dbReference type="SAM" id="Phobius"/>
    </source>
</evidence>
<organism evidence="4 5">
    <name type="scientific">Aspergillus felis</name>
    <dbReference type="NCBI Taxonomy" id="1287682"/>
    <lineage>
        <taxon>Eukaryota</taxon>
        <taxon>Fungi</taxon>
        <taxon>Dikarya</taxon>
        <taxon>Ascomycota</taxon>
        <taxon>Pezizomycotina</taxon>
        <taxon>Eurotiomycetes</taxon>
        <taxon>Eurotiomycetidae</taxon>
        <taxon>Eurotiales</taxon>
        <taxon>Aspergillaceae</taxon>
        <taxon>Aspergillus</taxon>
        <taxon>Aspergillus subgen. Fumigati</taxon>
    </lineage>
</organism>
<feature type="domain" description="Thioester reductase (TE)" evidence="3">
    <location>
        <begin position="173"/>
        <end position="296"/>
    </location>
</feature>
<dbReference type="GO" id="GO:0016705">
    <property type="term" value="F:oxidoreductase activity, acting on paired donors, with incorporation or reduction of molecular oxygen"/>
    <property type="evidence" value="ECO:0007669"/>
    <property type="project" value="InterPro"/>
</dbReference>
<reference evidence="4" key="1">
    <citation type="submission" date="2020-06" db="EMBL/GenBank/DDBJ databases">
        <title>Draft genome sequences of strains closely related to Aspergillus parafelis and Aspergillus hiratsukae.</title>
        <authorList>
            <person name="Dos Santos R.A.C."/>
            <person name="Rivero-Menendez O."/>
            <person name="Steenwyk J.L."/>
            <person name="Mead M.E."/>
            <person name="Goldman G.H."/>
            <person name="Alastruey-Izquierdo A."/>
            <person name="Rokas A."/>
        </authorList>
    </citation>
    <scope>NUCLEOTIDE SEQUENCE</scope>
    <source>
        <strain evidence="4">CNM-CM5623</strain>
    </source>
</reference>
<feature type="transmembrane region" description="Helical" evidence="2">
    <location>
        <begin position="26"/>
        <end position="51"/>
    </location>
</feature>
<keyword evidence="2" id="KW-0812">Transmembrane</keyword>